<feature type="domain" description="Coenzyme PQQ synthesis protein F-like C-terminal lobe" evidence="11">
    <location>
        <begin position="803"/>
        <end position="901"/>
    </location>
</feature>
<feature type="domain" description="Peptidase M16 C-terminal" evidence="9">
    <location>
        <begin position="226"/>
        <end position="403"/>
    </location>
</feature>
<dbReference type="Gene3D" id="3.30.830.10">
    <property type="entry name" value="Metalloenzyme, LuxS/M16 peptidase-like"/>
    <property type="match status" value="4"/>
</dbReference>
<keyword evidence="5" id="KW-0862">Zinc</keyword>
<dbReference type="SUPFAM" id="SSF63411">
    <property type="entry name" value="LuxS/MPP-like metallohydrolase"/>
    <property type="match status" value="4"/>
</dbReference>
<keyword evidence="3" id="KW-0479">Metal-binding</keyword>
<dbReference type="PANTHER" id="PTHR43690">
    <property type="entry name" value="NARDILYSIN"/>
    <property type="match status" value="1"/>
</dbReference>
<evidence type="ECO:0000256" key="7">
    <source>
        <dbReference type="RuleBase" id="RU004447"/>
    </source>
</evidence>
<keyword evidence="2" id="KW-0645">Protease</keyword>
<dbReference type="Pfam" id="PF22456">
    <property type="entry name" value="PqqF-like_C_4"/>
    <property type="match status" value="1"/>
</dbReference>
<accession>A0A5K3F1M6</accession>
<dbReference type="InterPro" id="IPR011765">
    <property type="entry name" value="Pept_M16_N"/>
</dbReference>
<dbReference type="Pfam" id="PF00675">
    <property type="entry name" value="Peptidase_M16"/>
    <property type="match status" value="1"/>
</dbReference>
<evidence type="ECO:0000256" key="2">
    <source>
        <dbReference type="ARBA" id="ARBA00022670"/>
    </source>
</evidence>
<keyword evidence="6" id="KW-0482">Metalloprotease</keyword>
<evidence type="ECO:0000313" key="12">
    <source>
        <dbReference type="WBParaSite" id="MCU_004216-RA"/>
    </source>
</evidence>
<dbReference type="InterPro" id="IPR001431">
    <property type="entry name" value="Pept_M16_Zn_BS"/>
</dbReference>
<protein>
    <submittedName>
        <fullName evidence="12">Insulin-degrading enzyme-like 1, peroxisomal</fullName>
    </submittedName>
</protein>
<evidence type="ECO:0000256" key="5">
    <source>
        <dbReference type="ARBA" id="ARBA00022833"/>
    </source>
</evidence>
<dbReference type="Pfam" id="PF05193">
    <property type="entry name" value="Peptidase_M16_C"/>
    <property type="match status" value="1"/>
</dbReference>
<dbReference type="InterPro" id="IPR032632">
    <property type="entry name" value="Peptidase_M16_M"/>
</dbReference>
<evidence type="ECO:0000259" key="10">
    <source>
        <dbReference type="Pfam" id="PF16187"/>
    </source>
</evidence>
<organism evidence="12">
    <name type="scientific">Mesocestoides corti</name>
    <name type="common">Flatworm</name>
    <dbReference type="NCBI Taxonomy" id="53468"/>
    <lineage>
        <taxon>Eukaryota</taxon>
        <taxon>Metazoa</taxon>
        <taxon>Spiralia</taxon>
        <taxon>Lophotrochozoa</taxon>
        <taxon>Platyhelminthes</taxon>
        <taxon>Cestoda</taxon>
        <taxon>Eucestoda</taxon>
        <taxon>Cyclophyllidea</taxon>
        <taxon>Mesocestoididae</taxon>
        <taxon>Mesocestoides</taxon>
    </lineage>
</organism>
<dbReference type="PANTHER" id="PTHR43690:SF18">
    <property type="entry name" value="INSULIN-DEGRADING ENZYME-RELATED"/>
    <property type="match status" value="1"/>
</dbReference>
<dbReference type="InterPro" id="IPR007863">
    <property type="entry name" value="Peptidase_M16_C"/>
</dbReference>
<name>A0A5K3F1M6_MESCO</name>
<evidence type="ECO:0000256" key="3">
    <source>
        <dbReference type="ARBA" id="ARBA00022723"/>
    </source>
</evidence>
<dbReference type="PROSITE" id="PS00143">
    <property type="entry name" value="INSULINASE"/>
    <property type="match status" value="1"/>
</dbReference>
<evidence type="ECO:0000259" key="11">
    <source>
        <dbReference type="Pfam" id="PF22456"/>
    </source>
</evidence>
<dbReference type="GO" id="GO:0043171">
    <property type="term" value="P:peptide catabolic process"/>
    <property type="evidence" value="ECO:0007669"/>
    <property type="project" value="TreeGrafter"/>
</dbReference>
<evidence type="ECO:0000259" key="9">
    <source>
        <dbReference type="Pfam" id="PF05193"/>
    </source>
</evidence>
<feature type="domain" description="Peptidase M16 middle/third" evidence="10">
    <location>
        <begin position="410"/>
        <end position="695"/>
    </location>
</feature>
<dbReference type="GO" id="GO:0046872">
    <property type="term" value="F:metal ion binding"/>
    <property type="evidence" value="ECO:0007669"/>
    <property type="project" value="UniProtKB-KW"/>
</dbReference>
<evidence type="ECO:0000259" key="8">
    <source>
        <dbReference type="Pfam" id="PF00675"/>
    </source>
</evidence>
<dbReference type="GO" id="GO:0004222">
    <property type="term" value="F:metalloendopeptidase activity"/>
    <property type="evidence" value="ECO:0007669"/>
    <property type="project" value="InterPro"/>
</dbReference>
<dbReference type="InterPro" id="IPR054734">
    <property type="entry name" value="PqqF-like_C_4"/>
</dbReference>
<dbReference type="GO" id="GO:0005739">
    <property type="term" value="C:mitochondrion"/>
    <property type="evidence" value="ECO:0007669"/>
    <property type="project" value="TreeGrafter"/>
</dbReference>
<dbReference type="FunFam" id="3.30.830.10:FF:000004">
    <property type="entry name" value="Putative insulin-degrading enzyme"/>
    <property type="match status" value="1"/>
</dbReference>
<dbReference type="InterPro" id="IPR050626">
    <property type="entry name" value="Peptidase_M16"/>
</dbReference>
<sequence>MISCSGCQNGHTLVNLNGGAGKADLLPTSNEDRSTCEHEYDIEKSESDRRLYRVLTLQNKLKVLLVSDFETSKASACLCVRVGSFSDPVELPGLAHFCEHMILLGSQKYPDENEYSKFVSSHNGFCNAYTSAAETSFVFDIAPEYLHEALEIFAELFITPRFTESAVEREVNAVDSEHEKNLPNDLRRLIQIDKLLASPDHDYAKFSTGNKTTLFDNPKKQSISIREELVKFHAKFYSSNLMAVTILAKESLDDMEMKYASLFMNVPNKDIEPRSWSTTPWTKEHLQKKIFMVPAKDIHELRMFWPIKDYTHFYKSEPSRYLAHLLGHESSGSLLSALKKRGFANDIITETYRPSSGFACLTLRAILTEKGISNIDDIITIVFQYLHMLKQEGIQEWIFDEERDLEALRFRFKGSEEPFDYVAKLSSRMFLYPPKDVLTASHLLSEFRPDLINEILSCLGPENLRCFVLSRKVAERCNRTEYFYGTRYGYETIPHETVEAWRNCGLNPDLHLPPRNPYMPSNFDLKCHLDPDPEDVPSGPRIVLQNSGTRLWFKQDSEYKLPKTFVSFNLISPFWTSDPVRDLMLQLFASLFYDSVNEDSYLSSLSGLYFNITAFAPTLRLTFNGYSHKMPVLVETLANQLLQFMKPDTERFSCLLKKLELQVKNFKSLPPFDQADGYCASTIFDRTWVHEDRCAAVSEITYEELLLFIPSFFRRIFVETLVYGNVSREEALKFNEMMTQALEKHVNWHPPVAFASPLMREVEIPTGLPHIYKSVNTGNPSSAILVYFQCSPVTVEECAMHRLFEQIIREPAFNTLRTEKQLGYIVRAGWHQSNTRQGINIIIQSKYHPRDLDEFIEEFVADLEEKLVSMQPMEYSEHVNSVVSNLLEKPKNMNQQYTQYWSQIIRRRYEFDRLEREAEIVRNTEKEKVLNFYRTHFKAASSQRRKLAIYVISENAPATDKQDTGLIISNPTAFKLSNPLCKFSTSSDLLFCNAPLMKANEGV</sequence>
<comment type="similarity">
    <text evidence="1 7">Belongs to the peptidase M16 family.</text>
</comment>
<reference evidence="12" key="1">
    <citation type="submission" date="2019-11" db="UniProtKB">
        <authorList>
            <consortium name="WormBaseParasite"/>
        </authorList>
    </citation>
    <scope>IDENTIFICATION</scope>
</reference>
<dbReference type="Pfam" id="PF16187">
    <property type="entry name" value="Peptidase_M16_M"/>
    <property type="match status" value="1"/>
</dbReference>
<proteinExistence type="inferred from homology"/>
<evidence type="ECO:0000256" key="4">
    <source>
        <dbReference type="ARBA" id="ARBA00022801"/>
    </source>
</evidence>
<dbReference type="AlphaFoldDB" id="A0A5K3F1M6"/>
<dbReference type="GO" id="GO:0005829">
    <property type="term" value="C:cytosol"/>
    <property type="evidence" value="ECO:0007669"/>
    <property type="project" value="TreeGrafter"/>
</dbReference>
<keyword evidence="4" id="KW-0378">Hydrolase</keyword>
<dbReference type="WBParaSite" id="MCU_004216-RA">
    <property type="protein sequence ID" value="MCU_004216-RA"/>
    <property type="gene ID" value="MCU_004216"/>
</dbReference>
<dbReference type="InterPro" id="IPR011249">
    <property type="entry name" value="Metalloenz_LuxS/M16"/>
</dbReference>
<dbReference type="FunFam" id="3.30.830.10:FF:000005">
    <property type="entry name" value="nardilysin isoform X1"/>
    <property type="match status" value="1"/>
</dbReference>
<feature type="domain" description="Peptidase M16 N-terminal" evidence="8">
    <location>
        <begin position="62"/>
        <end position="198"/>
    </location>
</feature>
<dbReference type="GO" id="GO:0051603">
    <property type="term" value="P:proteolysis involved in protein catabolic process"/>
    <property type="evidence" value="ECO:0007669"/>
    <property type="project" value="TreeGrafter"/>
</dbReference>
<evidence type="ECO:0000256" key="1">
    <source>
        <dbReference type="ARBA" id="ARBA00007261"/>
    </source>
</evidence>
<evidence type="ECO:0000256" key="6">
    <source>
        <dbReference type="ARBA" id="ARBA00023049"/>
    </source>
</evidence>